<dbReference type="Proteomes" id="UP000663827">
    <property type="component" value="Unassembled WGS sequence"/>
</dbReference>
<comment type="caution">
    <text evidence="3">The sequence shown here is derived from an EMBL/GenBank/DDBJ whole genome shotgun (WGS) entry which is preliminary data.</text>
</comment>
<sequence length="430" mass="48634">MSSASQLPADSASDTRPASAGHQSVDSQWWKSVMSINNRTVATADRKALLDASLFGKRCLITGAEIPSSAIQMVHLIPKSTSDSRLQKLQYAFGTKLNLNEPWNTLFLRSDIHAGFNAAGWALVPVAEETARIVKMLKVEMDYRQEAGIRGPWPDFQSEEWFPAQPNGYKYHFVPLTMEDQRVPILRYDWTKVADGHPTEQAYHSYHPPYTDFPLLTSHVHPYAAIVNAVPKLLAHHFPDEIKPQFAQMLSICEILVDLDDMPGSPVPSTQTHGSDSCWSSSHDNHSDQELDRSDAIWEEQDNGGTLSTPNGSIHVQHNSQKNLPALASTSPMRLGWNTVDEWVSSVKFARQQNELVTPEDDSLEKTQQYAAEVARSPPTYDWHEWTSEYAPWWVILPKGRERKYISSNDWAEIETRLSLTRRIDMNEVL</sequence>
<feature type="domain" description="HNH nuclease" evidence="2">
    <location>
        <begin position="59"/>
        <end position="123"/>
    </location>
</feature>
<feature type="region of interest" description="Disordered" evidence="1">
    <location>
        <begin position="1"/>
        <end position="23"/>
    </location>
</feature>
<proteinExistence type="predicted"/>
<evidence type="ECO:0000313" key="3">
    <source>
        <dbReference type="EMBL" id="CAE7119923.1"/>
    </source>
</evidence>
<dbReference type="Pfam" id="PF13391">
    <property type="entry name" value="HNH_2"/>
    <property type="match status" value="1"/>
</dbReference>
<dbReference type="InterPro" id="IPR003615">
    <property type="entry name" value="HNH_nuc"/>
</dbReference>
<accession>A0A8H3E2H8</accession>
<organism evidence="3 4">
    <name type="scientific">Rhizoctonia solani</name>
    <dbReference type="NCBI Taxonomy" id="456999"/>
    <lineage>
        <taxon>Eukaryota</taxon>
        <taxon>Fungi</taxon>
        <taxon>Dikarya</taxon>
        <taxon>Basidiomycota</taxon>
        <taxon>Agaricomycotina</taxon>
        <taxon>Agaricomycetes</taxon>
        <taxon>Cantharellales</taxon>
        <taxon>Ceratobasidiaceae</taxon>
        <taxon>Rhizoctonia</taxon>
    </lineage>
</organism>
<feature type="compositionally biased region" description="Polar residues" evidence="1">
    <location>
        <begin position="267"/>
        <end position="282"/>
    </location>
</feature>
<gene>
    <name evidence="3" type="ORF">RDB_LOCUS55147</name>
</gene>
<name>A0A8H3E2H8_9AGAM</name>
<feature type="region of interest" description="Disordered" evidence="1">
    <location>
        <begin position="263"/>
        <end position="291"/>
    </location>
</feature>
<reference evidence="3" key="1">
    <citation type="submission" date="2021-01" db="EMBL/GenBank/DDBJ databases">
        <authorList>
            <person name="Kaushik A."/>
        </authorList>
    </citation>
    <scope>NUCLEOTIDE SEQUENCE</scope>
    <source>
        <strain evidence="3">AG5</strain>
    </source>
</reference>
<dbReference type="AlphaFoldDB" id="A0A8H3E2H8"/>
<evidence type="ECO:0000259" key="2">
    <source>
        <dbReference type="Pfam" id="PF13391"/>
    </source>
</evidence>
<protein>
    <recommendedName>
        <fullName evidence="2">HNH nuclease domain-containing protein</fullName>
    </recommendedName>
</protein>
<evidence type="ECO:0000256" key="1">
    <source>
        <dbReference type="SAM" id="MobiDB-lite"/>
    </source>
</evidence>
<evidence type="ECO:0000313" key="4">
    <source>
        <dbReference type="Proteomes" id="UP000663827"/>
    </source>
</evidence>
<dbReference type="EMBL" id="CAJNJQ010001106">
    <property type="protein sequence ID" value="CAE7119923.1"/>
    <property type="molecule type" value="Genomic_DNA"/>
</dbReference>